<dbReference type="InterPro" id="IPR003741">
    <property type="entry name" value="LUD_dom"/>
</dbReference>
<reference evidence="2 3" key="1">
    <citation type="submission" date="2016-01" db="EMBL/GenBank/DDBJ databases">
        <authorList>
            <person name="Oliw E.H."/>
        </authorList>
    </citation>
    <scope>NUCLEOTIDE SEQUENCE [LARGE SCALE GENOMIC DNA]</scope>
    <source>
        <strain evidence="2 3">DY10</strain>
    </source>
</reference>
<dbReference type="PANTHER" id="PTHR43682:SF1">
    <property type="entry name" value="LACTATE UTILIZATION PROTEIN C"/>
    <property type="match status" value="1"/>
</dbReference>
<dbReference type="SUPFAM" id="SSF100950">
    <property type="entry name" value="NagB/RpiA/CoA transferase-like"/>
    <property type="match status" value="1"/>
</dbReference>
<proteinExistence type="predicted"/>
<dbReference type="Gene3D" id="3.40.50.10420">
    <property type="entry name" value="NagB/RpiA/CoA transferase-like"/>
    <property type="match status" value="1"/>
</dbReference>
<dbReference type="Pfam" id="PF02589">
    <property type="entry name" value="LUD_dom"/>
    <property type="match status" value="1"/>
</dbReference>
<gene>
    <name evidence="2" type="ORF">AWR27_16770</name>
</gene>
<evidence type="ECO:0000313" key="3">
    <source>
        <dbReference type="Proteomes" id="UP000187941"/>
    </source>
</evidence>
<feature type="domain" description="LUD" evidence="1">
    <location>
        <begin position="100"/>
        <end position="199"/>
    </location>
</feature>
<organism evidence="2 3">
    <name type="scientific">Spirosoma montaniterrae</name>
    <dbReference type="NCBI Taxonomy" id="1178516"/>
    <lineage>
        <taxon>Bacteria</taxon>
        <taxon>Pseudomonadati</taxon>
        <taxon>Bacteroidota</taxon>
        <taxon>Cytophagia</taxon>
        <taxon>Cytophagales</taxon>
        <taxon>Cytophagaceae</taxon>
        <taxon>Spirosoma</taxon>
    </lineage>
</organism>
<dbReference type="STRING" id="1178516.AWR27_16770"/>
<dbReference type="Proteomes" id="UP000187941">
    <property type="component" value="Chromosome"/>
</dbReference>
<dbReference type="EMBL" id="CP014263">
    <property type="protein sequence ID" value="AQG80824.1"/>
    <property type="molecule type" value="Genomic_DNA"/>
</dbReference>
<dbReference type="KEGG" id="smon:AWR27_16770"/>
<evidence type="ECO:0000259" key="1">
    <source>
        <dbReference type="Pfam" id="PF02589"/>
    </source>
</evidence>
<evidence type="ECO:0000313" key="2">
    <source>
        <dbReference type="EMBL" id="AQG80824.1"/>
    </source>
</evidence>
<protein>
    <recommendedName>
        <fullName evidence="1">LUD domain-containing protein</fullName>
    </recommendedName>
</protein>
<dbReference type="RefSeq" id="WP_077132261.1">
    <property type="nucleotide sequence ID" value="NZ_CP014263.1"/>
</dbReference>
<dbReference type="OrthoDB" id="9794157at2"/>
<dbReference type="InterPro" id="IPR024185">
    <property type="entry name" value="FTHF_cligase-like_sf"/>
</dbReference>
<dbReference type="AlphaFoldDB" id="A0A1P9WZN9"/>
<keyword evidence="3" id="KW-1185">Reference proteome</keyword>
<dbReference type="PANTHER" id="PTHR43682">
    <property type="entry name" value="LACTATE UTILIZATION PROTEIN C"/>
    <property type="match status" value="1"/>
</dbReference>
<sequence>MSRNQILSAIRANQPEPLPLPEQFRFQTHYDDLAAHFADMLSFVGAKPVPVSDYAAIEAHLRETYADVSNIATTLPQLTHIADFDLSNVADPHELAGLNLAIIEGQLGVAENAAIWIDERNLSASGGMVLRVLPMITQYLAIVIQRSSLVANMHDAYERVTVNQTGFGTFLSGPSKTADIEQSLVIGAHGARGLTVYILA</sequence>
<accession>A0A1P9WZN9</accession>
<dbReference type="InterPro" id="IPR037171">
    <property type="entry name" value="NagB/RpiA_transferase-like"/>
</dbReference>
<name>A0A1P9WZN9_9BACT</name>